<dbReference type="VEuPathDB" id="AmoebaDB:NAEGRDRAFT_75726"/>
<accession>D2W2V5</accession>
<dbReference type="InterPro" id="IPR051070">
    <property type="entry name" value="NF-kappa-B_inhibitor"/>
</dbReference>
<dbReference type="GO" id="GO:0051059">
    <property type="term" value="F:NF-kappaB binding"/>
    <property type="evidence" value="ECO:0007669"/>
    <property type="project" value="TreeGrafter"/>
</dbReference>
<sequence length="240" mass="27461">MTGNQGPPFDRSQDPQNGLIYPTFFWCHYCQENPSGSGWRYSYEMTNFVFHDDSFTTILITDVVNVQRPRITCKGDLIGLEQTYNVDLSFASHGTDVSDISECCNVWFGYPHNSLFEHAVDGNLTALKKCLENTNNSHDINEKLQFGDEWTPLHGAVVYNQLEIVEHLLKHGADYTITDKRGRSCLTLARILNFTQCVTMLKKYVSSDYLQNQYQNELAENERQLAQTRSELITSYGMNA</sequence>
<evidence type="ECO:0000256" key="2">
    <source>
        <dbReference type="ARBA" id="ARBA00023043"/>
    </source>
</evidence>
<gene>
    <name evidence="4" type="ORF">NAEGRDRAFT_75726</name>
</gene>
<organism evidence="5">
    <name type="scientific">Naegleria gruberi</name>
    <name type="common">Amoeba</name>
    <dbReference type="NCBI Taxonomy" id="5762"/>
    <lineage>
        <taxon>Eukaryota</taxon>
        <taxon>Discoba</taxon>
        <taxon>Heterolobosea</taxon>
        <taxon>Tetramitia</taxon>
        <taxon>Eutetramitia</taxon>
        <taxon>Vahlkampfiidae</taxon>
        <taxon>Naegleria</taxon>
    </lineage>
</organism>
<dbReference type="GO" id="GO:0005829">
    <property type="term" value="C:cytosol"/>
    <property type="evidence" value="ECO:0007669"/>
    <property type="project" value="TreeGrafter"/>
</dbReference>
<dbReference type="RefSeq" id="XP_002669326.1">
    <property type="nucleotide sequence ID" value="XM_002669280.1"/>
</dbReference>
<keyword evidence="1" id="KW-0677">Repeat</keyword>
<keyword evidence="2 3" id="KW-0040">ANK repeat</keyword>
<evidence type="ECO:0000313" key="5">
    <source>
        <dbReference type="Proteomes" id="UP000006671"/>
    </source>
</evidence>
<dbReference type="EMBL" id="GG738928">
    <property type="protein sequence ID" value="EFC36582.1"/>
    <property type="molecule type" value="Genomic_DNA"/>
</dbReference>
<evidence type="ECO:0000313" key="4">
    <source>
        <dbReference type="EMBL" id="EFC36582.1"/>
    </source>
</evidence>
<keyword evidence="5" id="KW-1185">Reference proteome</keyword>
<dbReference type="KEGG" id="ngr:NAEGRDRAFT_75726"/>
<dbReference type="SMART" id="SM00248">
    <property type="entry name" value="ANK"/>
    <property type="match status" value="1"/>
</dbReference>
<dbReference type="PANTHER" id="PTHR46680">
    <property type="entry name" value="NF-KAPPA-B INHIBITOR ALPHA"/>
    <property type="match status" value="1"/>
</dbReference>
<protein>
    <submittedName>
        <fullName evidence="4">Predicted protein</fullName>
    </submittedName>
</protein>
<dbReference type="GO" id="GO:0071356">
    <property type="term" value="P:cellular response to tumor necrosis factor"/>
    <property type="evidence" value="ECO:0007669"/>
    <property type="project" value="TreeGrafter"/>
</dbReference>
<dbReference type="PANTHER" id="PTHR46680:SF3">
    <property type="entry name" value="NF-KAPPA-B INHIBITOR CACTUS"/>
    <property type="match status" value="1"/>
</dbReference>
<dbReference type="Gene3D" id="1.25.40.20">
    <property type="entry name" value="Ankyrin repeat-containing domain"/>
    <property type="match status" value="1"/>
</dbReference>
<evidence type="ECO:0000256" key="1">
    <source>
        <dbReference type="ARBA" id="ARBA00022737"/>
    </source>
</evidence>
<dbReference type="PROSITE" id="PS50297">
    <property type="entry name" value="ANK_REP_REGION"/>
    <property type="match status" value="1"/>
</dbReference>
<dbReference type="InterPro" id="IPR036770">
    <property type="entry name" value="Ankyrin_rpt-contain_sf"/>
</dbReference>
<dbReference type="InParanoid" id="D2W2V5"/>
<feature type="repeat" description="ANK" evidence="3">
    <location>
        <begin position="148"/>
        <end position="180"/>
    </location>
</feature>
<name>D2W2V5_NAEGR</name>
<evidence type="ECO:0000256" key="3">
    <source>
        <dbReference type="PROSITE-ProRule" id="PRU00023"/>
    </source>
</evidence>
<dbReference type="AlphaFoldDB" id="D2W2V5"/>
<dbReference type="InterPro" id="IPR002110">
    <property type="entry name" value="Ankyrin_rpt"/>
</dbReference>
<reference evidence="4 5" key="1">
    <citation type="journal article" date="2010" name="Cell">
        <title>The genome of Naegleria gruberi illuminates early eukaryotic versatility.</title>
        <authorList>
            <person name="Fritz-Laylin L.K."/>
            <person name="Prochnik S.E."/>
            <person name="Ginger M.L."/>
            <person name="Dacks J.B."/>
            <person name="Carpenter M.L."/>
            <person name="Field M.C."/>
            <person name="Kuo A."/>
            <person name="Paredez A."/>
            <person name="Chapman J."/>
            <person name="Pham J."/>
            <person name="Shu S."/>
            <person name="Neupane R."/>
            <person name="Cipriano M."/>
            <person name="Mancuso J."/>
            <person name="Tu H."/>
            <person name="Salamov A."/>
            <person name="Lindquist E."/>
            <person name="Shapiro H."/>
            <person name="Lucas S."/>
            <person name="Grigoriev I.V."/>
            <person name="Cande W.Z."/>
            <person name="Fulton C."/>
            <person name="Rokhsar D.S."/>
            <person name="Dawson S.C."/>
        </authorList>
    </citation>
    <scope>NUCLEOTIDE SEQUENCE [LARGE SCALE GENOMIC DNA]</scope>
    <source>
        <strain evidence="4 5">NEG-M</strain>
    </source>
</reference>
<dbReference type="PROSITE" id="PS50088">
    <property type="entry name" value="ANK_REPEAT"/>
    <property type="match status" value="1"/>
</dbReference>
<dbReference type="GeneID" id="8859253"/>
<dbReference type="SUPFAM" id="SSF48403">
    <property type="entry name" value="Ankyrin repeat"/>
    <property type="match status" value="1"/>
</dbReference>
<dbReference type="Proteomes" id="UP000006671">
    <property type="component" value="Unassembled WGS sequence"/>
</dbReference>
<dbReference type="Pfam" id="PF12796">
    <property type="entry name" value="Ank_2"/>
    <property type="match status" value="1"/>
</dbReference>
<proteinExistence type="predicted"/>
<dbReference type="OrthoDB" id="284480at2759"/>